<dbReference type="CDD" id="cd00093">
    <property type="entry name" value="HTH_XRE"/>
    <property type="match status" value="1"/>
</dbReference>
<reference evidence="6" key="1">
    <citation type="journal article" date="2019" name="Int. J. Syst. Evol. Microbiol.">
        <title>The Global Catalogue of Microorganisms (GCM) 10K type strain sequencing project: providing services to taxonomists for standard genome sequencing and annotation.</title>
        <authorList>
            <consortium name="The Broad Institute Genomics Platform"/>
            <consortium name="The Broad Institute Genome Sequencing Center for Infectious Disease"/>
            <person name="Wu L."/>
            <person name="Ma J."/>
        </authorList>
    </citation>
    <scope>NUCLEOTIDE SEQUENCE [LARGE SCALE GENOMIC DNA]</scope>
    <source>
        <strain evidence="6">JCM 31319</strain>
    </source>
</reference>
<evidence type="ECO:0000313" key="5">
    <source>
        <dbReference type="EMBL" id="MFD1186118.1"/>
    </source>
</evidence>
<dbReference type="EMBL" id="JBHTLD010000052">
    <property type="protein sequence ID" value="MFD1186118.1"/>
    <property type="molecule type" value="Genomic_DNA"/>
</dbReference>
<keyword evidence="6" id="KW-1185">Reference proteome</keyword>
<evidence type="ECO:0000259" key="4">
    <source>
        <dbReference type="PROSITE" id="PS50943"/>
    </source>
</evidence>
<dbReference type="Proteomes" id="UP001597094">
    <property type="component" value="Unassembled WGS sequence"/>
</dbReference>
<evidence type="ECO:0000256" key="3">
    <source>
        <dbReference type="ARBA" id="ARBA00023163"/>
    </source>
</evidence>
<dbReference type="SMART" id="SM00530">
    <property type="entry name" value="HTH_XRE"/>
    <property type="match status" value="1"/>
</dbReference>
<evidence type="ECO:0000313" key="6">
    <source>
        <dbReference type="Proteomes" id="UP001597094"/>
    </source>
</evidence>
<dbReference type="RefSeq" id="WP_377525255.1">
    <property type="nucleotide sequence ID" value="NZ_JBHTLD010000052.1"/>
</dbReference>
<dbReference type="SUPFAM" id="SSF47413">
    <property type="entry name" value="lambda repressor-like DNA-binding domains"/>
    <property type="match status" value="1"/>
</dbReference>
<keyword evidence="3" id="KW-0804">Transcription</keyword>
<keyword evidence="2" id="KW-0238">DNA-binding</keyword>
<name>A0ABW3SML5_9BACT</name>
<dbReference type="InterPro" id="IPR001387">
    <property type="entry name" value="Cro/C1-type_HTH"/>
</dbReference>
<evidence type="ECO:0000256" key="1">
    <source>
        <dbReference type="ARBA" id="ARBA00023015"/>
    </source>
</evidence>
<organism evidence="5 6">
    <name type="scientific">Pontibacter rugosus</name>
    <dbReference type="NCBI Taxonomy" id="1745966"/>
    <lineage>
        <taxon>Bacteria</taxon>
        <taxon>Pseudomonadati</taxon>
        <taxon>Bacteroidota</taxon>
        <taxon>Cytophagia</taxon>
        <taxon>Cytophagales</taxon>
        <taxon>Hymenobacteraceae</taxon>
        <taxon>Pontibacter</taxon>
    </lineage>
</organism>
<proteinExistence type="predicted"/>
<dbReference type="InterPro" id="IPR010982">
    <property type="entry name" value="Lambda_DNA-bd_dom_sf"/>
</dbReference>
<keyword evidence="1" id="KW-0805">Transcription regulation</keyword>
<sequence length="126" mass="13663">MIDRIKQLMEYKSLSSTQFADAIEIPRATVSHILSERNKPSLEVIMKIASTYRDVSINWLMLGEGAMTAANAATPAVAAPEITSDHTVDSQPATVKTANIATAANKQVQQIVIFYSDNSFTAYTPG</sequence>
<protein>
    <submittedName>
        <fullName evidence="5">Helix-turn-helix transcriptional regulator</fullName>
    </submittedName>
</protein>
<dbReference type="Pfam" id="PF01381">
    <property type="entry name" value="HTH_3"/>
    <property type="match status" value="1"/>
</dbReference>
<evidence type="ECO:0000256" key="2">
    <source>
        <dbReference type="ARBA" id="ARBA00023125"/>
    </source>
</evidence>
<comment type="caution">
    <text evidence="5">The sequence shown here is derived from an EMBL/GenBank/DDBJ whole genome shotgun (WGS) entry which is preliminary data.</text>
</comment>
<accession>A0ABW3SML5</accession>
<dbReference type="Gene3D" id="1.10.260.40">
    <property type="entry name" value="lambda repressor-like DNA-binding domains"/>
    <property type="match status" value="1"/>
</dbReference>
<dbReference type="PANTHER" id="PTHR40661">
    <property type="match status" value="1"/>
</dbReference>
<gene>
    <name evidence="5" type="ORF">ACFQ2O_07890</name>
</gene>
<feature type="domain" description="HTH cro/C1-type" evidence="4">
    <location>
        <begin position="5"/>
        <end position="60"/>
    </location>
</feature>
<dbReference type="PANTHER" id="PTHR40661:SF3">
    <property type="entry name" value="FELS-1 PROPHAGE TRANSCRIPTIONAL REGULATOR"/>
    <property type="match status" value="1"/>
</dbReference>
<dbReference type="PROSITE" id="PS50943">
    <property type="entry name" value="HTH_CROC1"/>
    <property type="match status" value="1"/>
</dbReference>